<organism evidence="7 8">
    <name type="scientific">Phytoactinopolyspora alkaliphila</name>
    <dbReference type="NCBI Taxonomy" id="1783498"/>
    <lineage>
        <taxon>Bacteria</taxon>
        <taxon>Bacillati</taxon>
        <taxon>Actinomycetota</taxon>
        <taxon>Actinomycetes</taxon>
        <taxon>Jiangellales</taxon>
        <taxon>Jiangellaceae</taxon>
        <taxon>Phytoactinopolyspora</taxon>
    </lineage>
</organism>
<dbReference type="CDD" id="cd03257">
    <property type="entry name" value="ABC_NikE_OppD_transporters"/>
    <property type="match status" value="1"/>
</dbReference>
<evidence type="ECO:0000256" key="2">
    <source>
        <dbReference type="ARBA" id="ARBA00022448"/>
    </source>
</evidence>
<dbReference type="SUPFAM" id="SSF52540">
    <property type="entry name" value="P-loop containing nucleoside triphosphate hydrolases"/>
    <property type="match status" value="1"/>
</dbReference>
<keyword evidence="2" id="KW-0813">Transport</keyword>
<keyword evidence="8" id="KW-1185">Reference proteome</keyword>
<comment type="caution">
    <text evidence="7">The sequence shown here is derived from an EMBL/GenBank/DDBJ whole genome shotgun (WGS) entry which is preliminary data.</text>
</comment>
<keyword evidence="3" id="KW-0547">Nucleotide-binding</keyword>
<evidence type="ECO:0000313" key="8">
    <source>
        <dbReference type="Proteomes" id="UP000469185"/>
    </source>
</evidence>
<dbReference type="NCBIfam" id="TIGR01727">
    <property type="entry name" value="oligo_HPY"/>
    <property type="match status" value="1"/>
</dbReference>
<evidence type="ECO:0000259" key="6">
    <source>
        <dbReference type="PROSITE" id="PS50893"/>
    </source>
</evidence>
<feature type="domain" description="ABC transporter" evidence="6">
    <location>
        <begin position="10"/>
        <end position="252"/>
    </location>
</feature>
<dbReference type="PROSITE" id="PS00211">
    <property type="entry name" value="ABC_TRANSPORTER_1"/>
    <property type="match status" value="1"/>
</dbReference>
<evidence type="ECO:0000256" key="3">
    <source>
        <dbReference type="ARBA" id="ARBA00022741"/>
    </source>
</evidence>
<evidence type="ECO:0000256" key="4">
    <source>
        <dbReference type="ARBA" id="ARBA00022840"/>
    </source>
</evidence>
<dbReference type="GO" id="GO:0015833">
    <property type="term" value="P:peptide transport"/>
    <property type="evidence" value="ECO:0007669"/>
    <property type="project" value="InterPro"/>
</dbReference>
<dbReference type="GO" id="GO:0016887">
    <property type="term" value="F:ATP hydrolysis activity"/>
    <property type="evidence" value="ECO:0007669"/>
    <property type="project" value="InterPro"/>
</dbReference>
<evidence type="ECO:0000313" key="7">
    <source>
        <dbReference type="EMBL" id="NED96291.1"/>
    </source>
</evidence>
<dbReference type="InterPro" id="IPR003439">
    <property type="entry name" value="ABC_transporter-like_ATP-bd"/>
</dbReference>
<comment type="similarity">
    <text evidence="1">Belongs to the ABC transporter superfamily.</text>
</comment>
<evidence type="ECO:0000256" key="1">
    <source>
        <dbReference type="ARBA" id="ARBA00005417"/>
    </source>
</evidence>
<proteinExistence type="inferred from homology"/>
<reference evidence="7 8" key="1">
    <citation type="submission" date="2020-02" db="EMBL/GenBank/DDBJ databases">
        <authorList>
            <person name="Li X.-J."/>
            <person name="Feng X.-M."/>
        </authorList>
    </citation>
    <scope>NUCLEOTIDE SEQUENCE [LARGE SCALE GENOMIC DNA]</scope>
    <source>
        <strain evidence="7 8">CGMCC 4.7225</strain>
    </source>
</reference>
<dbReference type="Pfam" id="PF00005">
    <property type="entry name" value="ABC_tran"/>
    <property type="match status" value="1"/>
</dbReference>
<dbReference type="Proteomes" id="UP000469185">
    <property type="component" value="Unassembled WGS sequence"/>
</dbReference>
<dbReference type="GO" id="GO:0005524">
    <property type="term" value="F:ATP binding"/>
    <property type="evidence" value="ECO:0007669"/>
    <property type="project" value="UniProtKB-KW"/>
</dbReference>
<evidence type="ECO:0000256" key="5">
    <source>
        <dbReference type="SAM" id="MobiDB-lite"/>
    </source>
</evidence>
<dbReference type="Pfam" id="PF08352">
    <property type="entry name" value="oligo_HPY"/>
    <property type="match status" value="1"/>
</dbReference>
<dbReference type="Gene3D" id="3.40.50.300">
    <property type="entry name" value="P-loop containing nucleotide triphosphate hydrolases"/>
    <property type="match status" value="1"/>
</dbReference>
<keyword evidence="4 7" id="KW-0067">ATP-binding</keyword>
<dbReference type="InterPro" id="IPR027417">
    <property type="entry name" value="P-loop_NTPase"/>
</dbReference>
<dbReference type="GO" id="GO:0055085">
    <property type="term" value="P:transmembrane transport"/>
    <property type="evidence" value="ECO:0007669"/>
    <property type="project" value="UniProtKB-ARBA"/>
</dbReference>
<dbReference type="FunFam" id="3.40.50.300:FF:000016">
    <property type="entry name" value="Oligopeptide ABC transporter ATP-binding component"/>
    <property type="match status" value="1"/>
</dbReference>
<dbReference type="InterPro" id="IPR003593">
    <property type="entry name" value="AAA+_ATPase"/>
</dbReference>
<dbReference type="AlphaFoldDB" id="A0A6N9YMK9"/>
<dbReference type="SMART" id="SM00382">
    <property type="entry name" value="AAA"/>
    <property type="match status" value="1"/>
</dbReference>
<dbReference type="InterPro" id="IPR013563">
    <property type="entry name" value="Oligopep_ABC_C"/>
</dbReference>
<sequence>MNPAESTPVLDVTHLTRTFRIRGGRGYVRALDGVHVQVPAGASVGLVGESGSGKSTLARIVAGLIKPTSGSIRLMGADAGGLSARRRRVLGRDVQMIFQDPRASLNPRLPVRRIIAEPLVTHGLSSSADRIAEILDMVGLPRRFADHYPHQLSGGQCQRVGIARAIAVRPRLIVADEPVSALDISVQAQILNLLKGFQEELGTAFLFISHDLGVVRFFSERVAVMYLGRIVEEGETEAVFAAPQHPYTQALESAAPAVRFAERRERIVLAGEPPKPEEPPGGCPFHTRCHRRIGPVCDDVEPAAIPAGDGYAVCHLLDDTRKATHHGRMSGDSLRGDPSGTFEQRP</sequence>
<gene>
    <name evidence="7" type="ORF">G1H11_13335</name>
</gene>
<dbReference type="RefSeq" id="WP_163819056.1">
    <property type="nucleotide sequence ID" value="NZ_JAAGOB010000006.1"/>
</dbReference>
<accession>A0A6N9YMK9</accession>
<feature type="region of interest" description="Disordered" evidence="5">
    <location>
        <begin position="324"/>
        <end position="346"/>
    </location>
</feature>
<dbReference type="InterPro" id="IPR050319">
    <property type="entry name" value="ABC_transp_ATP-bind"/>
</dbReference>
<dbReference type="InterPro" id="IPR017871">
    <property type="entry name" value="ABC_transporter-like_CS"/>
</dbReference>
<dbReference type="PROSITE" id="PS50893">
    <property type="entry name" value="ABC_TRANSPORTER_2"/>
    <property type="match status" value="1"/>
</dbReference>
<dbReference type="PANTHER" id="PTHR43776:SF7">
    <property type="entry name" value="D,D-DIPEPTIDE TRANSPORT ATP-BINDING PROTEIN DDPF-RELATED"/>
    <property type="match status" value="1"/>
</dbReference>
<dbReference type="EMBL" id="JAAGOB010000006">
    <property type="protein sequence ID" value="NED96291.1"/>
    <property type="molecule type" value="Genomic_DNA"/>
</dbReference>
<dbReference type="PANTHER" id="PTHR43776">
    <property type="entry name" value="TRANSPORT ATP-BINDING PROTEIN"/>
    <property type="match status" value="1"/>
</dbReference>
<name>A0A6N9YMK9_9ACTN</name>
<protein>
    <submittedName>
        <fullName evidence="7">ABC transporter ATP-binding protein</fullName>
    </submittedName>
</protein>